<reference evidence="3" key="1">
    <citation type="submission" date="2020-10" db="EMBL/GenBank/DDBJ databases">
        <authorList>
            <person name="Gilroy R."/>
        </authorList>
    </citation>
    <scope>NUCLEOTIDE SEQUENCE</scope>
    <source>
        <strain evidence="3">G3-4614</strain>
    </source>
</reference>
<dbReference type="Proteomes" id="UP000823636">
    <property type="component" value="Unassembled WGS sequence"/>
</dbReference>
<sequence>MKRIIVLMAILASVSIPAAISQNNKCDAITSRVSETLSKGGGVSLHFVSTTTAGNRLIQEMAGNIKIKGKKFVMHSSVMDMGYDGKTAWSYIKGSDEVNLTEPTEEELVTINPYILLSNYKKIYKAEYKGKKEGCYIISFTPVSVNSDIKNATVSVDSERHYPTRLEIVNRDASKTVINISKYESAGKTDDSIFSFSKKNYPNAEIIDLR</sequence>
<dbReference type="InterPro" id="IPR004564">
    <property type="entry name" value="OM_lipoprot_carrier_LolA-like"/>
</dbReference>
<protein>
    <submittedName>
        <fullName evidence="3">Outer-membrane lipoprotein carrier protein LolA</fullName>
    </submittedName>
</protein>
<keyword evidence="1 2" id="KW-0732">Signal</keyword>
<organism evidence="3 4">
    <name type="scientific">Candidatus Caccoplasma merdipullorum</name>
    <dbReference type="NCBI Taxonomy" id="2840718"/>
    <lineage>
        <taxon>Bacteria</taxon>
        <taxon>Pseudomonadati</taxon>
        <taxon>Bacteroidota</taxon>
        <taxon>Bacteroidia</taxon>
        <taxon>Bacteroidales</taxon>
        <taxon>Bacteroidaceae</taxon>
        <taxon>Bacteroidaceae incertae sedis</taxon>
        <taxon>Candidatus Caccoplasma</taxon>
    </lineage>
</organism>
<feature type="chain" id="PRO_5039371068" evidence="2">
    <location>
        <begin position="19"/>
        <end position="210"/>
    </location>
</feature>
<proteinExistence type="predicted"/>
<evidence type="ECO:0000313" key="4">
    <source>
        <dbReference type="Proteomes" id="UP000823636"/>
    </source>
</evidence>
<evidence type="ECO:0000256" key="2">
    <source>
        <dbReference type="SAM" id="SignalP"/>
    </source>
</evidence>
<dbReference type="AlphaFoldDB" id="A0A9D9H7T9"/>
<feature type="signal peptide" evidence="2">
    <location>
        <begin position="1"/>
        <end position="18"/>
    </location>
</feature>
<dbReference type="Pfam" id="PF16584">
    <property type="entry name" value="LolA_2"/>
    <property type="match status" value="1"/>
</dbReference>
<keyword evidence="3" id="KW-0449">Lipoprotein</keyword>
<dbReference type="CDD" id="cd16325">
    <property type="entry name" value="LolA"/>
    <property type="match status" value="1"/>
</dbReference>
<dbReference type="InterPro" id="IPR029046">
    <property type="entry name" value="LolA/LolB/LppX"/>
</dbReference>
<reference evidence="3" key="2">
    <citation type="journal article" date="2021" name="PeerJ">
        <title>Extensive microbial diversity within the chicken gut microbiome revealed by metagenomics and culture.</title>
        <authorList>
            <person name="Gilroy R."/>
            <person name="Ravi A."/>
            <person name="Getino M."/>
            <person name="Pursley I."/>
            <person name="Horton D.L."/>
            <person name="Alikhan N.F."/>
            <person name="Baker D."/>
            <person name="Gharbi K."/>
            <person name="Hall N."/>
            <person name="Watson M."/>
            <person name="Adriaenssens E.M."/>
            <person name="Foster-Nyarko E."/>
            <person name="Jarju S."/>
            <person name="Secka A."/>
            <person name="Antonio M."/>
            <person name="Oren A."/>
            <person name="Chaudhuri R.R."/>
            <person name="La Ragione R."/>
            <person name="Hildebrand F."/>
            <person name="Pallen M.J."/>
        </authorList>
    </citation>
    <scope>NUCLEOTIDE SEQUENCE</scope>
    <source>
        <strain evidence="3">G3-4614</strain>
    </source>
</reference>
<gene>
    <name evidence="3" type="ORF">IAC54_08835</name>
</gene>
<dbReference type="PANTHER" id="PTHR35869">
    <property type="entry name" value="OUTER-MEMBRANE LIPOPROTEIN CARRIER PROTEIN"/>
    <property type="match status" value="1"/>
</dbReference>
<evidence type="ECO:0000313" key="3">
    <source>
        <dbReference type="EMBL" id="MBO8438979.1"/>
    </source>
</evidence>
<evidence type="ECO:0000256" key="1">
    <source>
        <dbReference type="ARBA" id="ARBA00022729"/>
    </source>
</evidence>
<dbReference type="PANTHER" id="PTHR35869:SF1">
    <property type="entry name" value="OUTER-MEMBRANE LIPOPROTEIN CARRIER PROTEIN"/>
    <property type="match status" value="1"/>
</dbReference>
<dbReference type="EMBL" id="JADIMW010000088">
    <property type="protein sequence ID" value="MBO8438979.1"/>
    <property type="molecule type" value="Genomic_DNA"/>
</dbReference>
<dbReference type="SUPFAM" id="SSF89392">
    <property type="entry name" value="Prokaryotic lipoproteins and lipoprotein localization factors"/>
    <property type="match status" value="1"/>
</dbReference>
<accession>A0A9D9H7T9</accession>
<dbReference type="Gene3D" id="2.50.20.10">
    <property type="entry name" value="Lipoprotein localisation LolA/LolB/LppX"/>
    <property type="match status" value="1"/>
</dbReference>
<name>A0A9D9H7T9_9BACT</name>
<comment type="caution">
    <text evidence="3">The sequence shown here is derived from an EMBL/GenBank/DDBJ whole genome shotgun (WGS) entry which is preliminary data.</text>
</comment>